<comment type="caution">
    <text evidence="8">The sequence shown here is derived from an EMBL/GenBank/DDBJ whole genome shotgun (WGS) entry which is preliminary data.</text>
</comment>
<organism evidence="8 9">
    <name type="scientific">Candidatus Schekmanbacteria bacterium RIFCSPLOWO2_12_FULL_38_15</name>
    <dbReference type="NCBI Taxonomy" id="1817883"/>
    <lineage>
        <taxon>Bacteria</taxon>
        <taxon>Candidatus Schekmaniibacteriota</taxon>
    </lineage>
</organism>
<protein>
    <recommendedName>
        <fullName evidence="10">Chromate transporter</fullName>
    </recommendedName>
</protein>
<feature type="transmembrane region" description="Helical" evidence="7">
    <location>
        <begin position="289"/>
        <end position="313"/>
    </location>
</feature>
<evidence type="ECO:0008006" key="10">
    <source>
        <dbReference type="Google" id="ProtNLM"/>
    </source>
</evidence>
<accession>A0A1F7SKM6</accession>
<keyword evidence="3" id="KW-1003">Cell membrane</keyword>
<gene>
    <name evidence="8" type="ORF">A3G31_11965</name>
</gene>
<evidence type="ECO:0000256" key="7">
    <source>
        <dbReference type="SAM" id="Phobius"/>
    </source>
</evidence>
<dbReference type="GO" id="GO:0015109">
    <property type="term" value="F:chromate transmembrane transporter activity"/>
    <property type="evidence" value="ECO:0007669"/>
    <property type="project" value="InterPro"/>
</dbReference>
<evidence type="ECO:0000313" key="8">
    <source>
        <dbReference type="EMBL" id="OGL54319.1"/>
    </source>
</evidence>
<dbReference type="EMBL" id="MGDI01000014">
    <property type="protein sequence ID" value="OGL54319.1"/>
    <property type="molecule type" value="Genomic_DNA"/>
</dbReference>
<feature type="transmembrane region" description="Helical" evidence="7">
    <location>
        <begin position="139"/>
        <end position="172"/>
    </location>
</feature>
<name>A0A1F7SKM6_9BACT</name>
<feature type="transmembrane region" description="Helical" evidence="7">
    <location>
        <begin position="106"/>
        <end position="127"/>
    </location>
</feature>
<evidence type="ECO:0000313" key="9">
    <source>
        <dbReference type="Proteomes" id="UP000178082"/>
    </source>
</evidence>
<dbReference type="InterPro" id="IPR003370">
    <property type="entry name" value="Chromate_transpt"/>
</dbReference>
<dbReference type="PANTHER" id="PTHR43663">
    <property type="entry name" value="CHROMATE TRANSPORT PROTEIN-RELATED"/>
    <property type="match status" value="1"/>
</dbReference>
<dbReference type="InterPro" id="IPR052518">
    <property type="entry name" value="CHR_Transporter"/>
</dbReference>
<proteinExistence type="inferred from homology"/>
<evidence type="ECO:0000256" key="4">
    <source>
        <dbReference type="ARBA" id="ARBA00022692"/>
    </source>
</evidence>
<keyword evidence="5 7" id="KW-1133">Transmembrane helix</keyword>
<dbReference type="NCBIfam" id="TIGR00937">
    <property type="entry name" value="2A51"/>
    <property type="match status" value="1"/>
</dbReference>
<evidence type="ECO:0000256" key="2">
    <source>
        <dbReference type="ARBA" id="ARBA00005262"/>
    </source>
</evidence>
<dbReference type="PANTHER" id="PTHR43663:SF1">
    <property type="entry name" value="CHROMATE TRANSPORTER"/>
    <property type="match status" value="1"/>
</dbReference>
<keyword evidence="6 7" id="KW-0472">Membrane</keyword>
<evidence type="ECO:0000256" key="5">
    <source>
        <dbReference type="ARBA" id="ARBA00022989"/>
    </source>
</evidence>
<dbReference type="Pfam" id="PF02417">
    <property type="entry name" value="Chromate_transp"/>
    <property type="match status" value="2"/>
</dbReference>
<evidence type="ECO:0000256" key="6">
    <source>
        <dbReference type="ARBA" id="ARBA00023136"/>
    </source>
</evidence>
<evidence type="ECO:0000256" key="3">
    <source>
        <dbReference type="ARBA" id="ARBA00022475"/>
    </source>
</evidence>
<dbReference type="Proteomes" id="UP000178082">
    <property type="component" value="Unassembled WGS sequence"/>
</dbReference>
<dbReference type="InterPro" id="IPR014047">
    <property type="entry name" value="Chr_Tranpt_l_chain"/>
</dbReference>
<dbReference type="AlphaFoldDB" id="A0A1F7SKM6"/>
<dbReference type="GO" id="GO:0005886">
    <property type="term" value="C:plasma membrane"/>
    <property type="evidence" value="ECO:0007669"/>
    <property type="project" value="UniProtKB-SubCell"/>
</dbReference>
<reference evidence="8 9" key="1">
    <citation type="journal article" date="2016" name="Nat. Commun.">
        <title>Thousands of microbial genomes shed light on interconnected biogeochemical processes in an aquifer system.</title>
        <authorList>
            <person name="Anantharaman K."/>
            <person name="Brown C.T."/>
            <person name="Hug L.A."/>
            <person name="Sharon I."/>
            <person name="Castelle C.J."/>
            <person name="Probst A.J."/>
            <person name="Thomas B.C."/>
            <person name="Singh A."/>
            <person name="Wilkins M.J."/>
            <person name="Karaoz U."/>
            <person name="Brodie E.L."/>
            <person name="Williams K.H."/>
            <person name="Hubbard S.S."/>
            <person name="Banfield J.F."/>
        </authorList>
    </citation>
    <scope>NUCLEOTIDE SEQUENCE [LARGE SCALE GENOMIC DNA]</scope>
</reference>
<evidence type="ECO:0000256" key="1">
    <source>
        <dbReference type="ARBA" id="ARBA00004651"/>
    </source>
</evidence>
<feature type="transmembrane region" description="Helical" evidence="7">
    <location>
        <begin position="325"/>
        <end position="348"/>
    </location>
</feature>
<feature type="transmembrane region" description="Helical" evidence="7">
    <location>
        <begin position="368"/>
        <end position="389"/>
    </location>
</feature>
<sequence length="390" mass="43316">MVSLKELLFSFLKLGATAYGGPAMVANIKDMAVKEKEWISEKEFLEGIALCQIIPGATAFQAASYVGYKLRGIKGAVAAAFAFTFPAFLLMLVLSSAYFSLRNIDIFQTAFIGMRAIVVGIIVNATLNIGRSAVDNWKGFLLSLLAFWLFFYKVNILWVIFISAVIGIFFYYSKETTNKEQKQLISESIDGKKNKFFLSASIIAGFVVVLIFFWCIKYISPVTSKLCFVLMKINVVAFGGAYSSLPLFQAEVVDKYGWVSTKEFIDGIAMGQITPGPIMITATFIGYKVYGLAGAVLATIAMFAPSFALLMFLSLQYERFRNFRFFQPMVKGILSSFVGMLGLMVYYFGKEAIVDLKTLVMTIASAVLIYFNVELFYIIPVGILISIVLF</sequence>
<feature type="transmembrane region" description="Helical" evidence="7">
    <location>
        <begin position="196"/>
        <end position="216"/>
    </location>
</feature>
<comment type="subcellular location">
    <subcellularLocation>
        <location evidence="1">Cell membrane</location>
        <topology evidence="1">Multi-pass membrane protein</topology>
    </subcellularLocation>
</comment>
<comment type="similarity">
    <text evidence="2">Belongs to the chromate ion transporter (CHR) (TC 2.A.51) family.</text>
</comment>
<dbReference type="PIRSF" id="PIRSF004810">
    <property type="entry name" value="ChrA"/>
    <property type="match status" value="1"/>
</dbReference>
<feature type="transmembrane region" description="Helical" evidence="7">
    <location>
        <begin position="228"/>
        <end position="248"/>
    </location>
</feature>
<keyword evidence="4 7" id="KW-0812">Transmembrane</keyword>
<feature type="transmembrane region" description="Helical" evidence="7">
    <location>
        <begin position="75"/>
        <end position="100"/>
    </location>
</feature>